<dbReference type="AlphaFoldDB" id="A0A6A6NLH0"/>
<dbReference type="Proteomes" id="UP000799766">
    <property type="component" value="Unassembled WGS sequence"/>
</dbReference>
<name>A0A6A6NLH0_9PEZI</name>
<keyword evidence="3" id="KW-1185">Reference proteome</keyword>
<protein>
    <submittedName>
        <fullName evidence="2">Uncharacterized protein</fullName>
    </submittedName>
</protein>
<evidence type="ECO:0000313" key="2">
    <source>
        <dbReference type="EMBL" id="KAF2452508.1"/>
    </source>
</evidence>
<keyword evidence="1" id="KW-0812">Transmembrane</keyword>
<keyword evidence="1" id="KW-1133">Transmembrane helix</keyword>
<dbReference type="EMBL" id="MU001708">
    <property type="protein sequence ID" value="KAF2452508.1"/>
    <property type="molecule type" value="Genomic_DNA"/>
</dbReference>
<proteinExistence type="predicted"/>
<evidence type="ECO:0000313" key="3">
    <source>
        <dbReference type="Proteomes" id="UP000799766"/>
    </source>
</evidence>
<reference evidence="2" key="1">
    <citation type="journal article" date="2020" name="Stud. Mycol.">
        <title>101 Dothideomycetes genomes: a test case for predicting lifestyles and emergence of pathogens.</title>
        <authorList>
            <person name="Haridas S."/>
            <person name="Albert R."/>
            <person name="Binder M."/>
            <person name="Bloem J."/>
            <person name="Labutti K."/>
            <person name="Salamov A."/>
            <person name="Andreopoulos B."/>
            <person name="Baker S."/>
            <person name="Barry K."/>
            <person name="Bills G."/>
            <person name="Bluhm B."/>
            <person name="Cannon C."/>
            <person name="Castanera R."/>
            <person name="Culley D."/>
            <person name="Daum C."/>
            <person name="Ezra D."/>
            <person name="Gonzalez J."/>
            <person name="Henrissat B."/>
            <person name="Kuo A."/>
            <person name="Liang C."/>
            <person name="Lipzen A."/>
            <person name="Lutzoni F."/>
            <person name="Magnuson J."/>
            <person name="Mondo S."/>
            <person name="Nolan M."/>
            <person name="Ohm R."/>
            <person name="Pangilinan J."/>
            <person name="Park H.-J."/>
            <person name="Ramirez L."/>
            <person name="Alfaro M."/>
            <person name="Sun H."/>
            <person name="Tritt A."/>
            <person name="Yoshinaga Y."/>
            <person name="Zwiers L.-H."/>
            <person name="Turgeon B."/>
            <person name="Goodwin S."/>
            <person name="Spatafora J."/>
            <person name="Crous P."/>
            <person name="Grigoriev I."/>
        </authorList>
    </citation>
    <scope>NUCLEOTIDE SEQUENCE</scope>
    <source>
        <strain evidence="2">ATCC 16933</strain>
    </source>
</reference>
<keyword evidence="1" id="KW-0472">Membrane</keyword>
<accession>A0A6A6NLH0</accession>
<gene>
    <name evidence="2" type="ORF">BDY21DRAFT_158851</name>
</gene>
<feature type="transmembrane region" description="Helical" evidence="1">
    <location>
        <begin position="61"/>
        <end position="81"/>
    </location>
</feature>
<sequence length="84" mass="9978">MAWRNFQAAFLFAKRPVLFLNFGFFFGRGRGEKIGGPFFYWFLQTSSFSFFLFFFCFLLAVFVFSWCACTFFPLSFFICLATRV</sequence>
<feature type="transmembrane region" description="Helical" evidence="1">
    <location>
        <begin position="6"/>
        <end position="26"/>
    </location>
</feature>
<evidence type="ECO:0000256" key="1">
    <source>
        <dbReference type="SAM" id="Phobius"/>
    </source>
</evidence>
<organism evidence="2 3">
    <name type="scientific">Lineolata rhizophorae</name>
    <dbReference type="NCBI Taxonomy" id="578093"/>
    <lineage>
        <taxon>Eukaryota</taxon>
        <taxon>Fungi</taxon>
        <taxon>Dikarya</taxon>
        <taxon>Ascomycota</taxon>
        <taxon>Pezizomycotina</taxon>
        <taxon>Dothideomycetes</taxon>
        <taxon>Dothideomycetes incertae sedis</taxon>
        <taxon>Lineolatales</taxon>
        <taxon>Lineolataceae</taxon>
        <taxon>Lineolata</taxon>
    </lineage>
</organism>